<dbReference type="Proteomes" id="UP000807504">
    <property type="component" value="Unassembled WGS sequence"/>
</dbReference>
<evidence type="ECO:0000313" key="4">
    <source>
        <dbReference type="Proteomes" id="UP000807504"/>
    </source>
</evidence>
<proteinExistence type="predicted"/>
<dbReference type="SUPFAM" id="SSF46689">
    <property type="entry name" value="Homeodomain-like"/>
    <property type="match status" value="1"/>
</dbReference>
<feature type="region of interest" description="Disordered" evidence="2">
    <location>
        <begin position="88"/>
        <end position="198"/>
    </location>
</feature>
<dbReference type="InterPro" id="IPR036397">
    <property type="entry name" value="RNaseH_sf"/>
</dbReference>
<evidence type="ECO:0000313" key="3">
    <source>
        <dbReference type="EMBL" id="KAF8767025.1"/>
    </source>
</evidence>
<dbReference type="GO" id="GO:0003676">
    <property type="term" value="F:nucleic acid binding"/>
    <property type="evidence" value="ECO:0007669"/>
    <property type="project" value="InterPro"/>
</dbReference>
<dbReference type="GO" id="GO:0005634">
    <property type="term" value="C:nucleus"/>
    <property type="evidence" value="ECO:0007669"/>
    <property type="project" value="UniProtKB-SubCell"/>
</dbReference>
<dbReference type="EMBL" id="JABXBU010002230">
    <property type="protein sequence ID" value="KAF8767025.1"/>
    <property type="molecule type" value="Genomic_DNA"/>
</dbReference>
<comment type="caution">
    <text evidence="3">The sequence shown here is derived from an EMBL/GenBank/DDBJ whole genome shotgun (WGS) entry which is preliminary data.</text>
</comment>
<dbReference type="Pfam" id="PF13384">
    <property type="entry name" value="HTH_23"/>
    <property type="match status" value="1"/>
</dbReference>
<comment type="subcellular location">
    <subcellularLocation>
        <location evidence="1">Nucleus</location>
    </subcellularLocation>
</comment>
<feature type="region of interest" description="Disordered" evidence="2">
    <location>
        <begin position="403"/>
        <end position="441"/>
    </location>
</feature>
<dbReference type="InterPro" id="IPR009057">
    <property type="entry name" value="Homeodomain-like_sf"/>
</dbReference>
<dbReference type="Gene3D" id="1.10.10.10">
    <property type="entry name" value="Winged helix-like DNA-binding domain superfamily/Winged helix DNA-binding domain"/>
    <property type="match status" value="1"/>
</dbReference>
<reference evidence="3" key="1">
    <citation type="journal article" date="2020" name="bioRxiv">
        <title>Chromosome-level reference genome of the European wasp spider Argiope bruennichi: a resource for studies on range expansion and evolutionary adaptation.</title>
        <authorList>
            <person name="Sheffer M.M."/>
            <person name="Hoppe A."/>
            <person name="Krehenwinkel H."/>
            <person name="Uhl G."/>
            <person name="Kuss A.W."/>
            <person name="Jensen L."/>
            <person name="Jensen C."/>
            <person name="Gillespie R.G."/>
            <person name="Hoff K.J."/>
            <person name="Prost S."/>
        </authorList>
    </citation>
    <scope>NUCLEOTIDE SEQUENCE</scope>
</reference>
<evidence type="ECO:0000256" key="2">
    <source>
        <dbReference type="SAM" id="MobiDB-lite"/>
    </source>
</evidence>
<dbReference type="Gene3D" id="3.30.420.10">
    <property type="entry name" value="Ribonuclease H-like superfamily/Ribonuclease H"/>
    <property type="match status" value="1"/>
</dbReference>
<name>A0A8T0E9Y0_ARGBR</name>
<organism evidence="3 4">
    <name type="scientific">Argiope bruennichi</name>
    <name type="common">Wasp spider</name>
    <name type="synonym">Aranea bruennichi</name>
    <dbReference type="NCBI Taxonomy" id="94029"/>
    <lineage>
        <taxon>Eukaryota</taxon>
        <taxon>Metazoa</taxon>
        <taxon>Ecdysozoa</taxon>
        <taxon>Arthropoda</taxon>
        <taxon>Chelicerata</taxon>
        <taxon>Arachnida</taxon>
        <taxon>Araneae</taxon>
        <taxon>Araneomorphae</taxon>
        <taxon>Entelegynae</taxon>
        <taxon>Araneoidea</taxon>
        <taxon>Araneidae</taxon>
        <taxon>Argiope</taxon>
    </lineage>
</organism>
<feature type="compositionally biased region" description="Low complexity" evidence="2">
    <location>
        <begin position="98"/>
        <end position="112"/>
    </location>
</feature>
<gene>
    <name evidence="3" type="ORF">HNY73_020035</name>
</gene>
<evidence type="ECO:0000256" key="1">
    <source>
        <dbReference type="ARBA" id="ARBA00004123"/>
    </source>
</evidence>
<reference evidence="3" key="2">
    <citation type="submission" date="2020-06" db="EMBL/GenBank/DDBJ databases">
        <authorList>
            <person name="Sheffer M."/>
        </authorList>
    </citation>
    <scope>NUCLEOTIDE SEQUENCE</scope>
</reference>
<keyword evidence="4" id="KW-1185">Reference proteome</keyword>
<sequence>MADQEGGGDEVALSFMDKVRFMMYGEQEKEAFLIEKKEKEEKKKGMRTRALSLHQQGWSWTKIATELGCHRTTVMRLVHKWQQTGCIGDLPHRRKPRPQQQQQQSPCGQPLPAHNRLASPPLKPRWQEENRRSTTSSSTRSTTITVRRRLKELRSQLGIQSPPSPKRPSITSPQSGMESDMLLPKPPPPLEEKAKPPRTLEEIRGFSVEELSHMVFSDMKIFLCDREGGVRVWRLGQPPLHSYGGLREFFQGGGLSATFWVCVSGSGKKGQMLHIPNELTEERYVQILHNGLLPSAAAIYGLNAHRFLFAQDPSSIQASPIVEDFLRQQQVQCAEWPADLNPCDLLWPEVEACVVDHPSPPSTVPELVAAVRRAYDSVDPAYIQWLVAPVRIRSLSKALKKAEEKARKKKAKEAGECSSKVEVPPPDMEEVAETSASAVKE</sequence>
<feature type="compositionally biased region" description="Low complexity" evidence="2">
    <location>
        <begin position="133"/>
        <end position="145"/>
    </location>
</feature>
<accession>A0A8T0E9Y0</accession>
<dbReference type="AlphaFoldDB" id="A0A8T0E9Y0"/>
<protein>
    <submittedName>
        <fullName evidence="3">Uncharacterized protein</fullName>
    </submittedName>
</protein>
<dbReference type="InterPro" id="IPR036388">
    <property type="entry name" value="WH-like_DNA-bd_sf"/>
</dbReference>